<dbReference type="PANTHER" id="PTHR31627">
    <property type="entry name" value="SERPENTINE RECEPTOR CLASS GAMMA-RELATED"/>
    <property type="match status" value="1"/>
</dbReference>
<proteinExistence type="predicted"/>
<organism evidence="2 3">
    <name type="scientific">Strongyloides papillosus</name>
    <name type="common">Intestinal threadworm</name>
    <dbReference type="NCBI Taxonomy" id="174720"/>
    <lineage>
        <taxon>Eukaryota</taxon>
        <taxon>Metazoa</taxon>
        <taxon>Ecdysozoa</taxon>
        <taxon>Nematoda</taxon>
        <taxon>Chromadorea</taxon>
        <taxon>Rhabditida</taxon>
        <taxon>Tylenchina</taxon>
        <taxon>Panagrolaimomorpha</taxon>
        <taxon>Strongyloidoidea</taxon>
        <taxon>Strongyloididae</taxon>
        <taxon>Strongyloides</taxon>
    </lineage>
</organism>
<feature type="transmembrane region" description="Helical" evidence="1">
    <location>
        <begin position="219"/>
        <end position="236"/>
    </location>
</feature>
<keyword evidence="1" id="KW-1133">Transmembrane helix</keyword>
<dbReference type="SUPFAM" id="SSF81321">
    <property type="entry name" value="Family A G protein-coupled receptor-like"/>
    <property type="match status" value="1"/>
</dbReference>
<accession>A0A0N5CIS0</accession>
<dbReference type="InterPro" id="IPR019426">
    <property type="entry name" value="7TM_GPCR_serpentine_rcpt_Srv"/>
</dbReference>
<dbReference type="InterPro" id="IPR051119">
    <property type="entry name" value="Nematode_SR-like"/>
</dbReference>
<dbReference type="Proteomes" id="UP000046392">
    <property type="component" value="Unplaced"/>
</dbReference>
<dbReference type="Pfam" id="PF10323">
    <property type="entry name" value="7TM_GPCR_Srv"/>
    <property type="match status" value="1"/>
</dbReference>
<protein>
    <submittedName>
        <fullName evidence="3">Serpentine receptor class gamma</fullName>
    </submittedName>
</protein>
<evidence type="ECO:0000313" key="2">
    <source>
        <dbReference type="Proteomes" id="UP000046392"/>
    </source>
</evidence>
<feature type="transmembrane region" description="Helical" evidence="1">
    <location>
        <begin position="130"/>
        <end position="150"/>
    </location>
</feature>
<sequence>MEIPIIDGIFLIFQIFGYILYIMLAICFVFKIINDSKRECDITSFLYHFIANSIFDIIQPLAIIVFQKSIHWKISIQFFLTSTWIKRVYSPICFISIVGLILGHLISVVNRYYALYHSITFKTFWTKKTCLRIIFLQYFIPIFIFSYSFFYEAKLVYVPSFDIYVFSLTGKEINIANNVIFVGIPVISAIITATLNIIIFRKYNQVIAKGSGKERSKRFLMLSYMVVTTICLIIFATEQLLRLYFSSINKNDGLVLISFTLYWIIPSLTILQPIMTLIMSKNLRDYFLSFYFKRFLGRNKQISSTFNLKTTAAVTKRNKF</sequence>
<dbReference type="Gene3D" id="1.20.1070.10">
    <property type="entry name" value="Rhodopsin 7-helix transmembrane proteins"/>
    <property type="match status" value="1"/>
</dbReference>
<keyword evidence="2" id="KW-1185">Reference proteome</keyword>
<dbReference type="PANTHER" id="PTHR31627:SF42">
    <property type="entry name" value="G_PROTEIN_RECEP_F1_2 DOMAIN-CONTAINING PROTEIN-RELATED"/>
    <property type="match status" value="1"/>
</dbReference>
<feature type="transmembrane region" description="Helical" evidence="1">
    <location>
        <begin position="175"/>
        <end position="199"/>
    </location>
</feature>
<dbReference type="AlphaFoldDB" id="A0A0N5CIS0"/>
<feature type="transmembrane region" description="Helical" evidence="1">
    <location>
        <begin position="88"/>
        <end position="109"/>
    </location>
</feature>
<name>A0A0N5CIS0_STREA</name>
<dbReference type="WBParaSite" id="SPAL_0001772500.1">
    <property type="protein sequence ID" value="SPAL_0001772500.1"/>
    <property type="gene ID" value="SPAL_0001772500"/>
</dbReference>
<reference evidence="3" key="1">
    <citation type="submission" date="2017-02" db="UniProtKB">
        <authorList>
            <consortium name="WormBaseParasite"/>
        </authorList>
    </citation>
    <scope>IDENTIFICATION</scope>
</reference>
<feature type="transmembrane region" description="Helical" evidence="1">
    <location>
        <begin position="256"/>
        <end position="278"/>
    </location>
</feature>
<feature type="transmembrane region" description="Helical" evidence="1">
    <location>
        <begin position="12"/>
        <end position="33"/>
    </location>
</feature>
<evidence type="ECO:0000313" key="3">
    <source>
        <dbReference type="WBParaSite" id="SPAL_0001772500.1"/>
    </source>
</evidence>
<keyword evidence="1" id="KW-0472">Membrane</keyword>
<feature type="transmembrane region" description="Helical" evidence="1">
    <location>
        <begin position="45"/>
        <end position="68"/>
    </location>
</feature>
<evidence type="ECO:0000256" key="1">
    <source>
        <dbReference type="SAM" id="Phobius"/>
    </source>
</evidence>
<keyword evidence="1" id="KW-0812">Transmembrane</keyword>